<dbReference type="InterPro" id="IPR013597">
    <property type="entry name" value="Mat_intron_G2"/>
</dbReference>
<dbReference type="Pfam" id="PF00078">
    <property type="entry name" value="RVT_1"/>
    <property type="match status" value="1"/>
</dbReference>
<dbReference type="SUPFAM" id="SSF56672">
    <property type="entry name" value="DNA/RNA polymerases"/>
    <property type="match status" value="1"/>
</dbReference>
<proteinExistence type="inferred from homology"/>
<dbReference type="PANTHER" id="PTHR34047:SF8">
    <property type="entry name" value="PROTEIN YKFC"/>
    <property type="match status" value="1"/>
</dbReference>
<dbReference type="Proteomes" id="UP000036270">
    <property type="component" value="Unassembled WGS sequence"/>
</dbReference>
<dbReference type="NCBIfam" id="TIGR04416">
    <property type="entry name" value="group_II_RT_mat"/>
    <property type="match status" value="1"/>
</dbReference>
<dbReference type="InterPro" id="IPR043502">
    <property type="entry name" value="DNA/RNA_pol_sf"/>
</dbReference>
<dbReference type="InterPro" id="IPR002711">
    <property type="entry name" value="HNH"/>
</dbReference>
<dbReference type="GO" id="GO:0003676">
    <property type="term" value="F:nucleic acid binding"/>
    <property type="evidence" value="ECO:0007669"/>
    <property type="project" value="InterPro"/>
</dbReference>
<dbReference type="CDD" id="cd01651">
    <property type="entry name" value="RT_G2_intron"/>
    <property type="match status" value="1"/>
</dbReference>
<evidence type="ECO:0000259" key="2">
    <source>
        <dbReference type="PROSITE" id="PS50878"/>
    </source>
</evidence>
<dbReference type="GO" id="GO:0008270">
    <property type="term" value="F:zinc ion binding"/>
    <property type="evidence" value="ECO:0007669"/>
    <property type="project" value="InterPro"/>
</dbReference>
<dbReference type="PROSITE" id="PS50878">
    <property type="entry name" value="RT_POL"/>
    <property type="match status" value="1"/>
</dbReference>
<evidence type="ECO:0000313" key="3">
    <source>
        <dbReference type="EMBL" id="KMK51373.1"/>
    </source>
</evidence>
<reference evidence="3 4" key="1">
    <citation type="submission" date="2014-12" db="EMBL/GenBank/DDBJ databases">
        <title>Reclassification of Actinobacillus muris as Muribacter muris.</title>
        <authorList>
            <person name="Christensen H."/>
            <person name="Nicklas W."/>
            <person name="Bisgaard M."/>
        </authorList>
    </citation>
    <scope>NUCLEOTIDE SEQUENCE [LARGE SCALE GENOMIC DNA]</scope>
    <source>
        <strain evidence="3 4">Ackerman80-443D</strain>
    </source>
</reference>
<dbReference type="InterPro" id="IPR025960">
    <property type="entry name" value="RVT_N"/>
</dbReference>
<comment type="caution">
    <text evidence="3">The sequence shown here is derived from an EMBL/GenBank/DDBJ whole genome shotgun (WGS) entry which is preliminary data.</text>
</comment>
<evidence type="ECO:0000256" key="1">
    <source>
        <dbReference type="ARBA" id="ARBA00034120"/>
    </source>
</evidence>
<dbReference type="Pfam" id="PF08388">
    <property type="entry name" value="GIIM"/>
    <property type="match status" value="1"/>
</dbReference>
<comment type="similarity">
    <text evidence="1">Belongs to the bacterial reverse transcriptase family.</text>
</comment>
<dbReference type="SMART" id="SM00507">
    <property type="entry name" value="HNHc"/>
    <property type="match status" value="1"/>
</dbReference>
<dbReference type="Pfam" id="PF01844">
    <property type="entry name" value="HNH"/>
    <property type="match status" value="1"/>
</dbReference>
<dbReference type="CDD" id="cd00085">
    <property type="entry name" value="HNHc"/>
    <property type="match status" value="1"/>
</dbReference>
<dbReference type="GO" id="GO:0004519">
    <property type="term" value="F:endonuclease activity"/>
    <property type="evidence" value="ECO:0007669"/>
    <property type="project" value="InterPro"/>
</dbReference>
<dbReference type="PANTHER" id="PTHR34047">
    <property type="entry name" value="NUCLEAR INTRON MATURASE 1, MITOCHONDRIAL-RELATED"/>
    <property type="match status" value="1"/>
</dbReference>
<gene>
    <name evidence="3" type="ORF">RO21_06600</name>
</gene>
<organism evidence="3 4">
    <name type="scientific">Muribacter muris</name>
    <dbReference type="NCBI Taxonomy" id="67855"/>
    <lineage>
        <taxon>Bacteria</taxon>
        <taxon>Pseudomonadati</taxon>
        <taxon>Pseudomonadota</taxon>
        <taxon>Gammaproteobacteria</taxon>
        <taxon>Pasteurellales</taxon>
        <taxon>Pasteurellaceae</taxon>
        <taxon>Muribacter</taxon>
    </lineage>
</organism>
<name>A0A0J5P4M0_9PAST</name>
<dbReference type="EMBL" id="JWIZ01000037">
    <property type="protein sequence ID" value="KMK51373.1"/>
    <property type="molecule type" value="Genomic_DNA"/>
</dbReference>
<dbReference type="PATRIC" id="fig|67855.3.peg.1321"/>
<keyword evidence="4" id="KW-1185">Reference proteome</keyword>
<sequence>MKEQTHHTKKLVSSLAPATSHISQWHYINWYKANRYVKGMQVRIAKATQESNWRKVKNLQRMLTHSFYAKALAVRRVTENTGKRTAGIDKRIWDTPESKWIAIQDLSSKGYQPKPLRRVFIPKSNGKKRPLGIPTMKDRAMQMLYLLALQPIAETTADNNSYGFRLNRSTADAISHIHSIFSTKGNQSRQMAEWVLDADIHGCFDFINHDWLLKHIPMNKRILKKWLKSGVVEFGQLKPTTEGTPQGGIISPTLANMALDGLEKELIKHFGAKNSLKIAKHRTYLVRYADDFIISGISKELLEEQVIPMVKNFLAERGLSLSESKTKVVHIEHGFDFLGWTVKRFDKKLIIKPSKKNAKAFYDKVKQSISKMKMAKQDDLIKVLNPMIRGWTNYHKHVVAKVIFNRMDSLIWKALWRWCRRRHPNKGKIWIKEKYFYSNVTRNWMFGTVTNSNKGEQIPIDLLYCGYVKIKRHRKIKSQYKPFLPEWEMYGENLAQARMYDEQSHRQQWQALYKDQKGKCALCNTPITKESGWHDHHIIYKMYGGTDSLNNRCLVHPECHQQIHRLNLNVVKSTA</sequence>
<evidence type="ECO:0000313" key="4">
    <source>
        <dbReference type="Proteomes" id="UP000036270"/>
    </source>
</evidence>
<dbReference type="InterPro" id="IPR051083">
    <property type="entry name" value="GrpII_Intron_Splice-Mob/Def"/>
</dbReference>
<dbReference type="RefSeq" id="WP_047977010.1">
    <property type="nucleotide sequence ID" value="NZ_JWIZ01000037.1"/>
</dbReference>
<dbReference type="Pfam" id="PF13655">
    <property type="entry name" value="RVT_N"/>
    <property type="match status" value="1"/>
</dbReference>
<dbReference type="AlphaFoldDB" id="A0A0J5P4M0"/>
<dbReference type="Gene3D" id="1.10.30.50">
    <property type="match status" value="1"/>
</dbReference>
<dbReference type="InterPro" id="IPR003615">
    <property type="entry name" value="HNH_nuc"/>
</dbReference>
<dbReference type="InterPro" id="IPR030931">
    <property type="entry name" value="Group_II_RT_mat"/>
</dbReference>
<accession>A0A0J5P4M0</accession>
<dbReference type="InterPro" id="IPR000477">
    <property type="entry name" value="RT_dom"/>
</dbReference>
<protein>
    <submittedName>
        <fullName evidence="3">DNA polymerase</fullName>
    </submittedName>
</protein>
<feature type="domain" description="Reverse transcriptase" evidence="2">
    <location>
        <begin position="102"/>
        <end position="342"/>
    </location>
</feature>